<keyword evidence="1" id="KW-0418">Kinase</keyword>
<dbReference type="SUPFAM" id="SSF52540">
    <property type="entry name" value="P-loop containing nucleoside triphosphate hydrolases"/>
    <property type="match status" value="1"/>
</dbReference>
<proteinExistence type="predicted"/>
<dbReference type="Pfam" id="PF13238">
    <property type="entry name" value="AAA_18"/>
    <property type="match status" value="1"/>
</dbReference>
<accession>A0A1G8MXD1</accession>
<dbReference type="AlphaFoldDB" id="A0A1G8MXD1"/>
<dbReference type="Gene3D" id="3.40.50.300">
    <property type="entry name" value="P-loop containing nucleotide triphosphate hydrolases"/>
    <property type="match status" value="1"/>
</dbReference>
<protein>
    <submittedName>
        <fullName evidence="1">Uridine kinase</fullName>
    </submittedName>
</protein>
<sequence>MAFVRARPPRVGDTRLVAVDGRSGSGKSSLADSLVPLLGASLIRMDDLYEGWSGLETSERRLHRWVVEPLATGAPVRWRRFDWATGEYAEWHEQAPSGVLIVEGCGAARESLDWAYSTILWVEADESVRRRRLEQRGDWSTYRAHAQQWAYDEQALFARERTRERANLIVDND</sequence>
<dbReference type="OrthoDB" id="3237545at2"/>
<reference evidence="1 2" key="1">
    <citation type="submission" date="2016-10" db="EMBL/GenBank/DDBJ databases">
        <authorList>
            <person name="de Groot N.N."/>
        </authorList>
    </citation>
    <scope>NUCLEOTIDE SEQUENCE [LARGE SCALE GENOMIC DNA]</scope>
    <source>
        <strain evidence="1 2">DSM 44892</strain>
    </source>
</reference>
<dbReference type="GO" id="GO:0016301">
    <property type="term" value="F:kinase activity"/>
    <property type="evidence" value="ECO:0007669"/>
    <property type="project" value="UniProtKB-KW"/>
</dbReference>
<dbReference type="EMBL" id="FNDN01000010">
    <property type="protein sequence ID" value="SDI72475.1"/>
    <property type="molecule type" value="Genomic_DNA"/>
</dbReference>
<organism evidence="1 2">
    <name type="scientific">Rhodococcus triatomae</name>
    <dbReference type="NCBI Taxonomy" id="300028"/>
    <lineage>
        <taxon>Bacteria</taxon>
        <taxon>Bacillati</taxon>
        <taxon>Actinomycetota</taxon>
        <taxon>Actinomycetes</taxon>
        <taxon>Mycobacteriales</taxon>
        <taxon>Nocardiaceae</taxon>
        <taxon>Rhodococcus</taxon>
    </lineage>
</organism>
<evidence type="ECO:0000313" key="2">
    <source>
        <dbReference type="Proteomes" id="UP000183263"/>
    </source>
</evidence>
<evidence type="ECO:0000313" key="1">
    <source>
        <dbReference type="EMBL" id="SDI72475.1"/>
    </source>
</evidence>
<dbReference type="Proteomes" id="UP000183263">
    <property type="component" value="Unassembled WGS sequence"/>
</dbReference>
<dbReference type="RefSeq" id="WP_139183302.1">
    <property type="nucleotide sequence ID" value="NZ_CP048813.1"/>
</dbReference>
<keyword evidence="1" id="KW-0808">Transferase</keyword>
<name>A0A1G8MXD1_9NOCA</name>
<keyword evidence="2" id="KW-1185">Reference proteome</keyword>
<dbReference type="InterPro" id="IPR027417">
    <property type="entry name" value="P-loop_NTPase"/>
</dbReference>
<gene>
    <name evidence="1" type="ORF">SAMN05444695_110106</name>
</gene>